<proteinExistence type="predicted"/>
<gene>
    <name evidence="1" type="ORF">EVAR_71712_1</name>
</gene>
<protein>
    <submittedName>
        <fullName evidence="1">Uncharacterized protein</fullName>
    </submittedName>
</protein>
<sequence>MLVNDRLQFATHNIMDSSIPQAQRIQQVAPRWQATIMLLTCWLPSSQEPRRTANSIGRQQHLKLICRPVNHVCQSLSSIRSTKPLHHIATCCSRITVFLKNYPETANLHSTDLILGYDSKSNPTEQLIGILFFEDSAAITNRGSPGPLYPESKTSRC</sequence>
<dbReference type="AlphaFoldDB" id="A0A4C1SNY7"/>
<keyword evidence="2" id="KW-1185">Reference proteome</keyword>
<evidence type="ECO:0000313" key="2">
    <source>
        <dbReference type="Proteomes" id="UP000299102"/>
    </source>
</evidence>
<dbReference type="EMBL" id="BGZK01007365">
    <property type="protein sequence ID" value="GBP03626.1"/>
    <property type="molecule type" value="Genomic_DNA"/>
</dbReference>
<evidence type="ECO:0000313" key="1">
    <source>
        <dbReference type="EMBL" id="GBP03626.1"/>
    </source>
</evidence>
<accession>A0A4C1SNY7</accession>
<name>A0A4C1SNY7_EUMVA</name>
<dbReference type="Proteomes" id="UP000299102">
    <property type="component" value="Unassembled WGS sequence"/>
</dbReference>
<reference evidence="1 2" key="1">
    <citation type="journal article" date="2019" name="Commun. Biol.">
        <title>The bagworm genome reveals a unique fibroin gene that provides high tensile strength.</title>
        <authorList>
            <person name="Kono N."/>
            <person name="Nakamura H."/>
            <person name="Ohtoshi R."/>
            <person name="Tomita M."/>
            <person name="Numata K."/>
            <person name="Arakawa K."/>
        </authorList>
    </citation>
    <scope>NUCLEOTIDE SEQUENCE [LARGE SCALE GENOMIC DNA]</scope>
</reference>
<comment type="caution">
    <text evidence="1">The sequence shown here is derived from an EMBL/GenBank/DDBJ whole genome shotgun (WGS) entry which is preliminary data.</text>
</comment>
<organism evidence="1 2">
    <name type="scientific">Eumeta variegata</name>
    <name type="common">Bagworm moth</name>
    <name type="synonym">Eumeta japonica</name>
    <dbReference type="NCBI Taxonomy" id="151549"/>
    <lineage>
        <taxon>Eukaryota</taxon>
        <taxon>Metazoa</taxon>
        <taxon>Ecdysozoa</taxon>
        <taxon>Arthropoda</taxon>
        <taxon>Hexapoda</taxon>
        <taxon>Insecta</taxon>
        <taxon>Pterygota</taxon>
        <taxon>Neoptera</taxon>
        <taxon>Endopterygota</taxon>
        <taxon>Lepidoptera</taxon>
        <taxon>Glossata</taxon>
        <taxon>Ditrysia</taxon>
        <taxon>Tineoidea</taxon>
        <taxon>Psychidae</taxon>
        <taxon>Oiketicinae</taxon>
        <taxon>Eumeta</taxon>
    </lineage>
</organism>